<gene>
    <name evidence="1" type="ORF">BJ970_004939</name>
</gene>
<accession>A0A840QFY8</accession>
<dbReference type="RefSeq" id="WP_184728346.1">
    <property type="nucleotide sequence ID" value="NZ_JACHIW010000001.1"/>
</dbReference>
<keyword evidence="2" id="KW-1185">Reference proteome</keyword>
<dbReference type="Proteomes" id="UP000584374">
    <property type="component" value="Unassembled WGS sequence"/>
</dbReference>
<organism evidence="1 2">
    <name type="scientific">Saccharopolyspora phatthalungensis</name>
    <dbReference type="NCBI Taxonomy" id="664693"/>
    <lineage>
        <taxon>Bacteria</taxon>
        <taxon>Bacillati</taxon>
        <taxon>Actinomycetota</taxon>
        <taxon>Actinomycetes</taxon>
        <taxon>Pseudonocardiales</taxon>
        <taxon>Pseudonocardiaceae</taxon>
        <taxon>Saccharopolyspora</taxon>
    </lineage>
</organism>
<evidence type="ECO:0000313" key="2">
    <source>
        <dbReference type="Proteomes" id="UP000584374"/>
    </source>
</evidence>
<reference evidence="1 2" key="1">
    <citation type="submission" date="2020-08" db="EMBL/GenBank/DDBJ databases">
        <title>Sequencing the genomes of 1000 actinobacteria strains.</title>
        <authorList>
            <person name="Klenk H.-P."/>
        </authorList>
    </citation>
    <scope>NUCLEOTIDE SEQUENCE [LARGE SCALE GENOMIC DNA]</scope>
    <source>
        <strain evidence="1 2">DSM 45584</strain>
    </source>
</reference>
<sequence>MSLWTPPGAELGEFALPEPDPRMVKLRGGVDEHCQSCPLTYGRLKACAESWIITSTTPEGPATLLRTARGMFALGFYLYEQVSVACVQSIFAVEVALKQRLERGGSFNDLINIALDEGLVSAHVADIVKTGRVLRNRFVHEGRQPVWTFGMADEIIGASYRLVGELYPENEWSGSGSS</sequence>
<name>A0A840QFY8_9PSEU</name>
<protein>
    <recommendedName>
        <fullName evidence="3">DUF4145 domain-containing protein</fullName>
    </recommendedName>
</protein>
<proteinExistence type="predicted"/>
<evidence type="ECO:0000313" key="1">
    <source>
        <dbReference type="EMBL" id="MBB5157405.1"/>
    </source>
</evidence>
<comment type="caution">
    <text evidence="1">The sequence shown here is derived from an EMBL/GenBank/DDBJ whole genome shotgun (WGS) entry which is preliminary data.</text>
</comment>
<evidence type="ECO:0008006" key="3">
    <source>
        <dbReference type="Google" id="ProtNLM"/>
    </source>
</evidence>
<dbReference type="EMBL" id="JACHIW010000001">
    <property type="protein sequence ID" value="MBB5157405.1"/>
    <property type="molecule type" value="Genomic_DNA"/>
</dbReference>
<dbReference type="AlphaFoldDB" id="A0A840QFY8"/>